<dbReference type="PROSITE" id="PS00211">
    <property type="entry name" value="ABC_TRANSPORTER_1"/>
    <property type="match status" value="1"/>
</dbReference>
<dbReference type="Pfam" id="PF00005">
    <property type="entry name" value="ABC_tran"/>
    <property type="match status" value="1"/>
</dbReference>
<evidence type="ECO:0000256" key="1">
    <source>
        <dbReference type="ARBA" id="ARBA00022741"/>
    </source>
</evidence>
<dbReference type="Proteomes" id="UP000586947">
    <property type="component" value="Unassembled WGS sequence"/>
</dbReference>
<dbReference type="InterPro" id="IPR003593">
    <property type="entry name" value="AAA+_ATPase"/>
</dbReference>
<proteinExistence type="predicted"/>
<dbReference type="AlphaFoldDB" id="A0A840VV16"/>
<name>A0A840VV16_9ACTN</name>
<dbReference type="EMBL" id="JACHDP010000001">
    <property type="protein sequence ID" value="MBB5481082.1"/>
    <property type="molecule type" value="Genomic_DNA"/>
</dbReference>
<dbReference type="CDD" id="cd03216">
    <property type="entry name" value="ABC_Carb_Monos_I"/>
    <property type="match status" value="1"/>
</dbReference>
<sequence length="273" mass="29115">MGTTPTATADSDRQPTTDEPPVLEARGIVKRFGHVEALRGADFTVHRGEVVALIGDNGAGKSTLIKTLSGVHPPDEGEIRVDGRPVQFSTPLDARRAGVETVYQDLAVADDLSVAANLYLGRELLRSGPLGRLGLLDKRAMRQGAAAALDELGVRIPRVTTPIAMLSGGQRQCVAVARAIIWATSVVILDEPTAALGVVQTQRVLDVVRRARDAGMSVVLVSHNMPQVLEIADRVEVLRLGRRAARLRADEVTTDDLVAAMTGSISGAERDER</sequence>
<dbReference type="SUPFAM" id="SSF52540">
    <property type="entry name" value="P-loop containing nucleoside triphosphate hydrolases"/>
    <property type="match status" value="1"/>
</dbReference>
<dbReference type="RefSeq" id="WP_184185996.1">
    <property type="nucleotide sequence ID" value="NZ_BMNF01000004.1"/>
</dbReference>
<accession>A0A840VV16</accession>
<dbReference type="InterPro" id="IPR027417">
    <property type="entry name" value="P-loop_NTPase"/>
</dbReference>
<gene>
    <name evidence="5" type="ORF">HNR20_005587</name>
</gene>
<feature type="domain" description="ABC transporter" evidence="4">
    <location>
        <begin position="23"/>
        <end position="265"/>
    </location>
</feature>
<keyword evidence="5" id="KW-0762">Sugar transport</keyword>
<dbReference type="InterPro" id="IPR050107">
    <property type="entry name" value="ABC_carbohydrate_import_ATPase"/>
</dbReference>
<dbReference type="GO" id="GO:0005524">
    <property type="term" value="F:ATP binding"/>
    <property type="evidence" value="ECO:0007669"/>
    <property type="project" value="UniProtKB-KW"/>
</dbReference>
<dbReference type="PROSITE" id="PS50893">
    <property type="entry name" value="ABC_TRANSPORTER_2"/>
    <property type="match status" value="1"/>
</dbReference>
<evidence type="ECO:0000313" key="6">
    <source>
        <dbReference type="Proteomes" id="UP000586947"/>
    </source>
</evidence>
<evidence type="ECO:0000256" key="2">
    <source>
        <dbReference type="ARBA" id="ARBA00022840"/>
    </source>
</evidence>
<dbReference type="PANTHER" id="PTHR43790">
    <property type="entry name" value="CARBOHYDRATE TRANSPORT ATP-BINDING PROTEIN MG119-RELATED"/>
    <property type="match status" value="1"/>
</dbReference>
<feature type="region of interest" description="Disordered" evidence="3">
    <location>
        <begin position="1"/>
        <end position="21"/>
    </location>
</feature>
<dbReference type="GO" id="GO:0016887">
    <property type="term" value="F:ATP hydrolysis activity"/>
    <property type="evidence" value="ECO:0007669"/>
    <property type="project" value="InterPro"/>
</dbReference>
<protein>
    <submittedName>
        <fullName evidence="5">Simple sugar transport system ATP-binding protein</fullName>
    </submittedName>
</protein>
<keyword evidence="1" id="KW-0547">Nucleotide-binding</keyword>
<dbReference type="Gene3D" id="3.40.50.300">
    <property type="entry name" value="P-loop containing nucleotide triphosphate hydrolases"/>
    <property type="match status" value="1"/>
</dbReference>
<dbReference type="PANTHER" id="PTHR43790:SF8">
    <property type="entry name" value="SUGAR ABC TRANSPORTER ATP-BINDING PROTEIN"/>
    <property type="match status" value="1"/>
</dbReference>
<evidence type="ECO:0000313" key="5">
    <source>
        <dbReference type="EMBL" id="MBB5481082.1"/>
    </source>
</evidence>
<dbReference type="SMART" id="SM00382">
    <property type="entry name" value="AAA"/>
    <property type="match status" value="1"/>
</dbReference>
<evidence type="ECO:0000256" key="3">
    <source>
        <dbReference type="SAM" id="MobiDB-lite"/>
    </source>
</evidence>
<comment type="caution">
    <text evidence="5">The sequence shown here is derived from an EMBL/GenBank/DDBJ whole genome shotgun (WGS) entry which is preliminary data.</text>
</comment>
<dbReference type="InterPro" id="IPR017871">
    <property type="entry name" value="ABC_transporter-like_CS"/>
</dbReference>
<dbReference type="InterPro" id="IPR003439">
    <property type="entry name" value="ABC_transporter-like_ATP-bd"/>
</dbReference>
<organism evidence="5 6">
    <name type="scientific">Micromonospora parathelypteridis</name>
    <dbReference type="NCBI Taxonomy" id="1839617"/>
    <lineage>
        <taxon>Bacteria</taxon>
        <taxon>Bacillati</taxon>
        <taxon>Actinomycetota</taxon>
        <taxon>Actinomycetes</taxon>
        <taxon>Micromonosporales</taxon>
        <taxon>Micromonosporaceae</taxon>
        <taxon>Micromonospora</taxon>
    </lineage>
</organism>
<keyword evidence="2 5" id="KW-0067">ATP-binding</keyword>
<evidence type="ECO:0000259" key="4">
    <source>
        <dbReference type="PROSITE" id="PS50893"/>
    </source>
</evidence>
<keyword evidence="5" id="KW-0813">Transport</keyword>
<keyword evidence="6" id="KW-1185">Reference proteome</keyword>
<reference evidence="5 6" key="1">
    <citation type="submission" date="2020-08" db="EMBL/GenBank/DDBJ databases">
        <title>Sequencing the genomes of 1000 actinobacteria strains.</title>
        <authorList>
            <person name="Klenk H.-P."/>
        </authorList>
    </citation>
    <scope>NUCLEOTIDE SEQUENCE [LARGE SCALE GENOMIC DNA]</scope>
    <source>
        <strain evidence="5 6">DSM 103125</strain>
    </source>
</reference>